<dbReference type="InterPro" id="IPR003593">
    <property type="entry name" value="AAA+_ATPase"/>
</dbReference>
<reference evidence="13 14" key="1">
    <citation type="submission" date="2018-08" db="EMBL/GenBank/DDBJ databases">
        <title>Genomic Encyclopedia of Archaeal and Bacterial Type Strains, Phase II (KMG-II): from individual species to whole genera.</title>
        <authorList>
            <person name="Goeker M."/>
        </authorList>
    </citation>
    <scope>NUCLEOTIDE SEQUENCE [LARGE SCALE GENOMIC DNA]</scope>
    <source>
        <strain evidence="11 14">DSM 17099</strain>
        <strain evidence="12 13">DSM 582</strain>
    </source>
</reference>
<evidence type="ECO:0000256" key="4">
    <source>
        <dbReference type="ARBA" id="ARBA00022475"/>
    </source>
</evidence>
<accession>A0A3E0BTS8</accession>
<keyword evidence="4" id="KW-1003">Cell membrane</keyword>
<dbReference type="PANTHER" id="PTHR43297">
    <property type="entry name" value="OLIGOPEPTIDE TRANSPORT ATP-BINDING PROTEIN APPD"/>
    <property type="match status" value="1"/>
</dbReference>
<dbReference type="Proteomes" id="UP000256794">
    <property type="component" value="Unassembled WGS sequence"/>
</dbReference>
<comment type="caution">
    <text evidence="11">The sequence shown here is derived from an EMBL/GenBank/DDBJ whole genome shotgun (WGS) entry which is preliminary data.</text>
</comment>
<dbReference type="InterPro" id="IPR050388">
    <property type="entry name" value="ABC_Ni/Peptide_Import"/>
</dbReference>
<sequence>MLEVAGLRISFGPREIVGPLNFTVARGERICLLGASGSGKSMTAAAILGLISPRAQCSGSVRVNGHEVLNIRVPQRPADARVAMVFQDTQSALNPLVSIGSQLEEPLRRHGGLDAGAAREEVRALLASIGLPGTDAFLRTSPAEISGGQRQRVCIALALACRTGLIVADEPTTALDVVTQAQVLEVLKQKTSAPGSPGLLLVTHDLSAAMRVCDRALILAEGRIVEDGPIDQILNRPRHSFTCELVDCACEGLHIVREVA</sequence>
<accession>A0A3D9XDI9</accession>
<name>A0A3E0BTS8_PARVE</name>
<evidence type="ECO:0000313" key="14">
    <source>
        <dbReference type="Proteomes" id="UP000256941"/>
    </source>
</evidence>
<dbReference type="PROSITE" id="PS00211">
    <property type="entry name" value="ABC_TRANSPORTER_1"/>
    <property type="match status" value="1"/>
</dbReference>
<dbReference type="PROSITE" id="PS50893">
    <property type="entry name" value="ABC_TRANSPORTER_2"/>
    <property type="match status" value="1"/>
</dbReference>
<dbReference type="CDD" id="cd03257">
    <property type="entry name" value="ABC_NikE_OppD_transporters"/>
    <property type="match status" value="1"/>
</dbReference>
<dbReference type="InterPro" id="IPR027417">
    <property type="entry name" value="P-loop_NTPase"/>
</dbReference>
<evidence type="ECO:0000256" key="7">
    <source>
        <dbReference type="ARBA" id="ARBA00022840"/>
    </source>
</evidence>
<keyword evidence="3" id="KW-0813">Transport</keyword>
<dbReference type="InterPro" id="IPR003439">
    <property type="entry name" value="ABC_transporter-like_ATP-bd"/>
</dbReference>
<dbReference type="PANTHER" id="PTHR43297:SF14">
    <property type="entry name" value="ATPASE AAA-TYPE CORE DOMAIN-CONTAINING PROTEIN"/>
    <property type="match status" value="1"/>
</dbReference>
<protein>
    <submittedName>
        <fullName evidence="11">Peptide/nickel transport system ATP-binding protein</fullName>
    </submittedName>
</protein>
<dbReference type="GO" id="GO:0005886">
    <property type="term" value="C:plasma membrane"/>
    <property type="evidence" value="ECO:0007669"/>
    <property type="project" value="UniProtKB-SubCell"/>
</dbReference>
<comment type="subcellular location">
    <subcellularLocation>
        <location evidence="1">Cell inner membrane</location>
        <topology evidence="1">Peripheral membrane protein</topology>
    </subcellularLocation>
</comment>
<dbReference type="OrthoDB" id="9815712at2"/>
<keyword evidence="9" id="KW-0472">Membrane</keyword>
<evidence type="ECO:0000256" key="8">
    <source>
        <dbReference type="ARBA" id="ARBA00022967"/>
    </source>
</evidence>
<dbReference type="Proteomes" id="UP000256941">
    <property type="component" value="Unassembled WGS sequence"/>
</dbReference>
<keyword evidence="6" id="KW-0547">Nucleotide-binding</keyword>
<dbReference type="GO" id="GO:0016887">
    <property type="term" value="F:ATP hydrolysis activity"/>
    <property type="evidence" value="ECO:0007669"/>
    <property type="project" value="InterPro"/>
</dbReference>
<evidence type="ECO:0000256" key="2">
    <source>
        <dbReference type="ARBA" id="ARBA00005417"/>
    </source>
</evidence>
<feature type="domain" description="ABC transporter" evidence="10">
    <location>
        <begin position="2"/>
        <end position="246"/>
    </location>
</feature>
<comment type="similarity">
    <text evidence="2">Belongs to the ABC transporter superfamily.</text>
</comment>
<evidence type="ECO:0000256" key="5">
    <source>
        <dbReference type="ARBA" id="ARBA00022519"/>
    </source>
</evidence>
<keyword evidence="7 11" id="KW-0067">ATP-binding</keyword>
<dbReference type="Pfam" id="PF00005">
    <property type="entry name" value="ABC_tran"/>
    <property type="match status" value="1"/>
</dbReference>
<gene>
    <name evidence="12" type="ORF">ATH84_102964</name>
    <name evidence="11" type="ORF">BDD41_3692</name>
</gene>
<evidence type="ECO:0000256" key="1">
    <source>
        <dbReference type="ARBA" id="ARBA00004417"/>
    </source>
</evidence>
<keyword evidence="13" id="KW-1185">Reference proteome</keyword>
<evidence type="ECO:0000256" key="3">
    <source>
        <dbReference type="ARBA" id="ARBA00022448"/>
    </source>
</evidence>
<evidence type="ECO:0000313" key="11">
    <source>
        <dbReference type="EMBL" id="REF68626.1"/>
    </source>
</evidence>
<keyword evidence="8" id="KW-1278">Translocase</keyword>
<evidence type="ECO:0000256" key="9">
    <source>
        <dbReference type="ARBA" id="ARBA00023136"/>
    </source>
</evidence>
<dbReference type="InterPro" id="IPR017871">
    <property type="entry name" value="ABC_transporter-like_CS"/>
</dbReference>
<proteinExistence type="inferred from homology"/>
<evidence type="ECO:0000313" key="13">
    <source>
        <dbReference type="Proteomes" id="UP000256794"/>
    </source>
</evidence>
<dbReference type="Gene3D" id="3.40.50.300">
    <property type="entry name" value="P-loop containing nucleotide triphosphate hydrolases"/>
    <property type="match status" value="1"/>
</dbReference>
<evidence type="ECO:0000313" key="12">
    <source>
        <dbReference type="EMBL" id="REG38972.1"/>
    </source>
</evidence>
<organism evidence="11 14">
    <name type="scientific">Paracoccus versutus</name>
    <name type="common">Thiobacillus versutus</name>
    <dbReference type="NCBI Taxonomy" id="34007"/>
    <lineage>
        <taxon>Bacteria</taxon>
        <taxon>Pseudomonadati</taxon>
        <taxon>Pseudomonadota</taxon>
        <taxon>Alphaproteobacteria</taxon>
        <taxon>Rhodobacterales</taxon>
        <taxon>Paracoccaceae</taxon>
        <taxon>Paracoccus</taxon>
    </lineage>
</organism>
<dbReference type="SMART" id="SM00382">
    <property type="entry name" value="AAA"/>
    <property type="match status" value="1"/>
</dbReference>
<dbReference type="GO" id="GO:0005524">
    <property type="term" value="F:ATP binding"/>
    <property type="evidence" value="ECO:0007669"/>
    <property type="project" value="UniProtKB-KW"/>
</dbReference>
<evidence type="ECO:0000259" key="10">
    <source>
        <dbReference type="PROSITE" id="PS50893"/>
    </source>
</evidence>
<dbReference type="EMBL" id="QTUJ01000003">
    <property type="protein sequence ID" value="REF68626.1"/>
    <property type="molecule type" value="Genomic_DNA"/>
</dbReference>
<dbReference type="AlphaFoldDB" id="A0A3E0BTS8"/>
<keyword evidence="5" id="KW-0997">Cell inner membrane</keyword>
<evidence type="ECO:0000256" key="6">
    <source>
        <dbReference type="ARBA" id="ARBA00022741"/>
    </source>
</evidence>
<dbReference type="SUPFAM" id="SSF52540">
    <property type="entry name" value="P-loop containing nucleoside triphosphate hydrolases"/>
    <property type="match status" value="1"/>
</dbReference>
<dbReference type="EMBL" id="QUMX01000029">
    <property type="protein sequence ID" value="REG38972.1"/>
    <property type="molecule type" value="Genomic_DNA"/>
</dbReference>